<dbReference type="EMBL" id="FNAV01000007">
    <property type="protein sequence ID" value="SDE76060.1"/>
    <property type="molecule type" value="Genomic_DNA"/>
</dbReference>
<sequence>MISKINKSLKASVAVAITAGSFATAAAAEDFRMLASWDSSYPIVPKVADVFAEMVSEASGGESTIAMTGPEAVPPFEQLQPVAAGVFDMLFTSGAYHSNEIAVGMVTDAIQADPAARRDSGAWDAVDAAYQEIGLKLIALPTLPNGYNVFLRDPIGESCDFAGLKIRGSATYTSLIQSLGGQPVVLPPAEIYSALEKGVVDGAAWPVIGALDYGWYEVAKYFLRPAFGTATYMILMNLDTWNGLDEAEQALLLEQGKALEVSSIDTLADVAAAEQTALEENGMEATEMCGDAAATMEHDWAEGVWALGIEKGGATVEALKATVDDAGINF</sequence>
<name>A0A1G7FJK8_9RHOB</name>
<feature type="chain" id="PRO_5011637721" evidence="4">
    <location>
        <begin position="29"/>
        <end position="330"/>
    </location>
</feature>
<evidence type="ECO:0000313" key="6">
    <source>
        <dbReference type="Proteomes" id="UP000198994"/>
    </source>
</evidence>
<comment type="subcellular location">
    <subcellularLocation>
        <location evidence="1">Periplasm</location>
    </subcellularLocation>
</comment>
<dbReference type="PANTHER" id="PTHR33376:SF5">
    <property type="entry name" value="EXTRACYTOPLASMIC SOLUTE RECEPTOR PROTEIN"/>
    <property type="match status" value="1"/>
</dbReference>
<dbReference type="PANTHER" id="PTHR33376">
    <property type="match status" value="1"/>
</dbReference>
<dbReference type="Gene3D" id="3.40.190.170">
    <property type="entry name" value="Bacterial extracellular solute-binding protein, family 7"/>
    <property type="match status" value="1"/>
</dbReference>
<proteinExistence type="predicted"/>
<dbReference type="RefSeq" id="WP_165617083.1">
    <property type="nucleotide sequence ID" value="NZ_FNAV01000007.1"/>
</dbReference>
<evidence type="ECO:0000256" key="3">
    <source>
        <dbReference type="ARBA" id="ARBA00022764"/>
    </source>
</evidence>
<protein>
    <submittedName>
        <fullName evidence="5">TRAP-type C4-dicarboxylate transport system, substrate-binding protein</fullName>
    </submittedName>
</protein>
<feature type="signal peptide" evidence="4">
    <location>
        <begin position="1"/>
        <end position="28"/>
    </location>
</feature>
<dbReference type="GO" id="GO:0042597">
    <property type="term" value="C:periplasmic space"/>
    <property type="evidence" value="ECO:0007669"/>
    <property type="project" value="UniProtKB-SubCell"/>
</dbReference>
<accession>A0A1G7FJK8</accession>
<keyword evidence="3" id="KW-0574">Periplasm</keyword>
<evidence type="ECO:0000256" key="2">
    <source>
        <dbReference type="ARBA" id="ARBA00022729"/>
    </source>
</evidence>
<evidence type="ECO:0000256" key="4">
    <source>
        <dbReference type="SAM" id="SignalP"/>
    </source>
</evidence>
<dbReference type="InterPro" id="IPR038404">
    <property type="entry name" value="TRAP_DctP_sf"/>
</dbReference>
<dbReference type="Proteomes" id="UP000198994">
    <property type="component" value="Unassembled WGS sequence"/>
</dbReference>
<organism evidence="5 6">
    <name type="scientific">Salipiger thiooxidans</name>
    <dbReference type="NCBI Taxonomy" id="282683"/>
    <lineage>
        <taxon>Bacteria</taxon>
        <taxon>Pseudomonadati</taxon>
        <taxon>Pseudomonadota</taxon>
        <taxon>Alphaproteobacteria</taxon>
        <taxon>Rhodobacterales</taxon>
        <taxon>Roseobacteraceae</taxon>
        <taxon>Salipiger</taxon>
    </lineage>
</organism>
<dbReference type="NCBIfam" id="NF037995">
    <property type="entry name" value="TRAP_S1"/>
    <property type="match status" value="1"/>
</dbReference>
<dbReference type="STRING" id="282683.SAMN04488105_107115"/>
<evidence type="ECO:0000256" key="1">
    <source>
        <dbReference type="ARBA" id="ARBA00004418"/>
    </source>
</evidence>
<keyword evidence="6" id="KW-1185">Reference proteome</keyword>
<gene>
    <name evidence="5" type="ORF">SAMN04488105_107115</name>
</gene>
<dbReference type="Pfam" id="PF03480">
    <property type="entry name" value="DctP"/>
    <property type="match status" value="1"/>
</dbReference>
<dbReference type="InterPro" id="IPR018389">
    <property type="entry name" value="DctP_fam"/>
</dbReference>
<keyword evidence="2 4" id="KW-0732">Signal</keyword>
<dbReference type="GO" id="GO:0055085">
    <property type="term" value="P:transmembrane transport"/>
    <property type="evidence" value="ECO:0007669"/>
    <property type="project" value="InterPro"/>
</dbReference>
<evidence type="ECO:0000313" key="5">
    <source>
        <dbReference type="EMBL" id="SDE76060.1"/>
    </source>
</evidence>
<dbReference type="AlphaFoldDB" id="A0A1G7FJK8"/>
<reference evidence="6" key="1">
    <citation type="submission" date="2016-10" db="EMBL/GenBank/DDBJ databases">
        <authorList>
            <person name="Varghese N."/>
            <person name="Submissions S."/>
        </authorList>
    </citation>
    <scope>NUCLEOTIDE SEQUENCE [LARGE SCALE GENOMIC DNA]</scope>
    <source>
        <strain evidence="6">DSM 10146</strain>
    </source>
</reference>